<keyword evidence="1" id="KW-0805">Transcription regulation</keyword>
<dbReference type="GO" id="GO:0003700">
    <property type="term" value="F:DNA-binding transcription factor activity"/>
    <property type="evidence" value="ECO:0007669"/>
    <property type="project" value="InterPro"/>
</dbReference>
<evidence type="ECO:0000313" key="6">
    <source>
        <dbReference type="EMBL" id="RJL35512.1"/>
    </source>
</evidence>
<dbReference type="EMBL" id="QZEY01000001">
    <property type="protein sequence ID" value="RJL35512.1"/>
    <property type="molecule type" value="Genomic_DNA"/>
</dbReference>
<feature type="region of interest" description="Disordered" evidence="4">
    <location>
        <begin position="165"/>
        <end position="193"/>
    </location>
</feature>
<dbReference type="GO" id="GO:0043565">
    <property type="term" value="F:sequence-specific DNA binding"/>
    <property type="evidence" value="ECO:0007669"/>
    <property type="project" value="InterPro"/>
</dbReference>
<dbReference type="AlphaFoldDB" id="A0A3A4AXV8"/>
<organism evidence="6 7">
    <name type="scientific">Bailinhaonella thermotolerans</name>
    <dbReference type="NCBI Taxonomy" id="1070861"/>
    <lineage>
        <taxon>Bacteria</taxon>
        <taxon>Bacillati</taxon>
        <taxon>Actinomycetota</taxon>
        <taxon>Actinomycetes</taxon>
        <taxon>Streptosporangiales</taxon>
        <taxon>Streptosporangiaceae</taxon>
        <taxon>Bailinhaonella</taxon>
    </lineage>
</organism>
<evidence type="ECO:0000256" key="3">
    <source>
        <dbReference type="ARBA" id="ARBA00023163"/>
    </source>
</evidence>
<evidence type="ECO:0000256" key="4">
    <source>
        <dbReference type="SAM" id="MobiDB-lite"/>
    </source>
</evidence>
<feature type="domain" description="HTH araC/xylS-type" evidence="5">
    <location>
        <begin position="250"/>
        <end position="348"/>
    </location>
</feature>
<dbReference type="InterPro" id="IPR009057">
    <property type="entry name" value="Homeodomain-like_sf"/>
</dbReference>
<dbReference type="PROSITE" id="PS01124">
    <property type="entry name" value="HTH_ARAC_FAMILY_2"/>
    <property type="match status" value="1"/>
</dbReference>
<feature type="compositionally biased region" description="Basic residues" evidence="4">
    <location>
        <begin position="25"/>
        <end position="34"/>
    </location>
</feature>
<dbReference type="PANTHER" id="PTHR46796:SF15">
    <property type="entry name" value="BLL1074 PROTEIN"/>
    <property type="match status" value="1"/>
</dbReference>
<feature type="region of interest" description="Disordered" evidence="4">
    <location>
        <begin position="1"/>
        <end position="63"/>
    </location>
</feature>
<gene>
    <name evidence="6" type="ORF">D5H75_01535</name>
</gene>
<feature type="compositionally biased region" description="Low complexity" evidence="4">
    <location>
        <begin position="183"/>
        <end position="193"/>
    </location>
</feature>
<dbReference type="InterPro" id="IPR050204">
    <property type="entry name" value="AraC_XylS_family_regulators"/>
</dbReference>
<name>A0A3A4AXV8_9ACTN</name>
<evidence type="ECO:0000313" key="7">
    <source>
        <dbReference type="Proteomes" id="UP000265768"/>
    </source>
</evidence>
<dbReference type="SUPFAM" id="SSF46689">
    <property type="entry name" value="Homeodomain-like"/>
    <property type="match status" value="1"/>
</dbReference>
<sequence>MGEPISVAAGRGARGTPMGRSSAGRARRWRRRGSAGHGPGVRPWPDGPAGAGRARAAAGSAGRTTVTIKDGVMSHSWRGWCLLRPGLMLYGGAVGGNRPHAHHAVQLIISAEPFTMADAHGGRVTTRVAVVPPDTRHAVLAGSPRALLVHLDPRSLAGRSLLARSGTGPRATAWPPSLARTRPTGGSPAPAMTGPAATGPAFGAGARPLMFAEPPIGHARAAEVAGALRTVELWTGLGGSDGVPLHPAVEAAIAAIPALLGHGPVRLRAVADEVHLSPSRLAHLFGAQVGIPLRPYVRWLRLQRAIHLVAGGETLTAAAHGAGFTDGPHFTRAFRVAFGNAPSELAAAIDWVP</sequence>
<evidence type="ECO:0000256" key="2">
    <source>
        <dbReference type="ARBA" id="ARBA00023125"/>
    </source>
</evidence>
<proteinExistence type="predicted"/>
<dbReference type="InterPro" id="IPR018060">
    <property type="entry name" value="HTH_AraC"/>
</dbReference>
<keyword evidence="7" id="KW-1185">Reference proteome</keyword>
<protein>
    <submittedName>
        <fullName evidence="6">AraC family transcriptional regulator</fullName>
    </submittedName>
</protein>
<keyword evidence="3" id="KW-0804">Transcription</keyword>
<keyword evidence="2" id="KW-0238">DNA-binding</keyword>
<dbReference type="Proteomes" id="UP000265768">
    <property type="component" value="Unassembled WGS sequence"/>
</dbReference>
<dbReference type="Gene3D" id="1.10.10.60">
    <property type="entry name" value="Homeodomain-like"/>
    <property type="match status" value="1"/>
</dbReference>
<comment type="caution">
    <text evidence="6">The sequence shown here is derived from an EMBL/GenBank/DDBJ whole genome shotgun (WGS) entry which is preliminary data.</text>
</comment>
<evidence type="ECO:0000259" key="5">
    <source>
        <dbReference type="PROSITE" id="PS01124"/>
    </source>
</evidence>
<feature type="compositionally biased region" description="Low complexity" evidence="4">
    <location>
        <begin position="51"/>
        <end position="63"/>
    </location>
</feature>
<dbReference type="PANTHER" id="PTHR46796">
    <property type="entry name" value="HTH-TYPE TRANSCRIPTIONAL ACTIVATOR RHAS-RELATED"/>
    <property type="match status" value="1"/>
</dbReference>
<dbReference type="Pfam" id="PF12833">
    <property type="entry name" value="HTH_18"/>
    <property type="match status" value="1"/>
</dbReference>
<evidence type="ECO:0000256" key="1">
    <source>
        <dbReference type="ARBA" id="ARBA00023015"/>
    </source>
</evidence>
<dbReference type="OrthoDB" id="4549023at2"/>
<accession>A0A3A4AXV8</accession>
<dbReference type="SMART" id="SM00342">
    <property type="entry name" value="HTH_ARAC"/>
    <property type="match status" value="1"/>
</dbReference>
<reference evidence="6 7" key="1">
    <citation type="submission" date="2018-09" db="EMBL/GenBank/DDBJ databases">
        <title>YIM 75507 draft genome.</title>
        <authorList>
            <person name="Tang S."/>
            <person name="Feng Y."/>
        </authorList>
    </citation>
    <scope>NUCLEOTIDE SEQUENCE [LARGE SCALE GENOMIC DNA]</scope>
    <source>
        <strain evidence="6 7">YIM 75507</strain>
    </source>
</reference>